<evidence type="ECO:0000256" key="1">
    <source>
        <dbReference type="SAM" id="Phobius"/>
    </source>
</evidence>
<keyword evidence="1" id="KW-0472">Membrane</keyword>
<keyword evidence="1" id="KW-1133">Transmembrane helix</keyword>
<dbReference type="EMBL" id="UOFJ01000666">
    <property type="protein sequence ID" value="VAW72507.1"/>
    <property type="molecule type" value="Genomic_DNA"/>
</dbReference>
<gene>
    <name evidence="2" type="ORF">MNBD_GAMMA10-1381</name>
</gene>
<dbReference type="AlphaFoldDB" id="A0A3B0YAC9"/>
<evidence type="ECO:0000313" key="2">
    <source>
        <dbReference type="EMBL" id="VAW72507.1"/>
    </source>
</evidence>
<protein>
    <submittedName>
        <fullName evidence="2">Uncharacterized protein</fullName>
    </submittedName>
</protein>
<proteinExistence type="predicted"/>
<feature type="transmembrane region" description="Helical" evidence="1">
    <location>
        <begin position="12"/>
        <end position="31"/>
    </location>
</feature>
<accession>A0A3B0YAC9</accession>
<sequence>MNSFFDIKITKALNFFVLTALGLVSLVGLQACSGGGGNT</sequence>
<name>A0A3B0YAC9_9ZZZZ</name>
<keyword evidence="1" id="KW-0812">Transmembrane</keyword>
<reference evidence="2" key="1">
    <citation type="submission" date="2018-06" db="EMBL/GenBank/DDBJ databases">
        <authorList>
            <person name="Zhirakovskaya E."/>
        </authorList>
    </citation>
    <scope>NUCLEOTIDE SEQUENCE</scope>
</reference>
<organism evidence="2">
    <name type="scientific">hydrothermal vent metagenome</name>
    <dbReference type="NCBI Taxonomy" id="652676"/>
    <lineage>
        <taxon>unclassified sequences</taxon>
        <taxon>metagenomes</taxon>
        <taxon>ecological metagenomes</taxon>
    </lineage>
</organism>
<feature type="non-terminal residue" evidence="2">
    <location>
        <position position="39"/>
    </location>
</feature>